<dbReference type="Pfam" id="PF00398">
    <property type="entry name" value="RrnaAD"/>
    <property type="match status" value="1"/>
</dbReference>
<dbReference type="EMBL" id="UINC01001627">
    <property type="protein sequence ID" value="SUZ85248.1"/>
    <property type="molecule type" value="Genomic_DNA"/>
</dbReference>
<keyword evidence="4" id="KW-0808">Transferase</keyword>
<dbReference type="InterPro" id="IPR020596">
    <property type="entry name" value="rRNA_Ade_Mease_Trfase_CS"/>
</dbReference>
<dbReference type="InterPro" id="IPR023165">
    <property type="entry name" value="rRNA_Ade_diMease-like_C"/>
</dbReference>
<dbReference type="InterPro" id="IPR020598">
    <property type="entry name" value="rRNA_Ade_methylase_Trfase_N"/>
</dbReference>
<dbReference type="GO" id="GO:0000179">
    <property type="term" value="F:rRNA (adenine-N6,N6-)-dimethyltransferase activity"/>
    <property type="evidence" value="ECO:0007669"/>
    <property type="project" value="InterPro"/>
</dbReference>
<evidence type="ECO:0000256" key="6">
    <source>
        <dbReference type="ARBA" id="ARBA00022884"/>
    </source>
</evidence>
<dbReference type="NCBIfam" id="TIGR00755">
    <property type="entry name" value="ksgA"/>
    <property type="match status" value="1"/>
</dbReference>
<keyword evidence="6" id="KW-0694">RNA-binding</keyword>
<accession>A0A381R324</accession>
<keyword evidence="3" id="KW-0489">Methyltransferase</keyword>
<reference evidence="8" key="1">
    <citation type="submission" date="2018-05" db="EMBL/GenBank/DDBJ databases">
        <authorList>
            <person name="Lanie J.A."/>
            <person name="Ng W.-L."/>
            <person name="Kazmierczak K.M."/>
            <person name="Andrzejewski T.M."/>
            <person name="Davidsen T.M."/>
            <person name="Wayne K.J."/>
            <person name="Tettelin H."/>
            <person name="Glass J.I."/>
            <person name="Rusch D."/>
            <person name="Podicherti R."/>
            <person name="Tsui H.-C.T."/>
            <person name="Winkler M.E."/>
        </authorList>
    </citation>
    <scope>NUCLEOTIDE SEQUENCE</scope>
</reference>
<dbReference type="InterPro" id="IPR029063">
    <property type="entry name" value="SAM-dependent_MTases_sf"/>
</dbReference>
<name>A0A381R324_9ZZZZ</name>
<keyword evidence="5" id="KW-0949">S-adenosyl-L-methionine</keyword>
<evidence type="ECO:0000256" key="4">
    <source>
        <dbReference type="ARBA" id="ARBA00022679"/>
    </source>
</evidence>
<gene>
    <name evidence="8" type="ORF">METZ01_LOCUS38102</name>
</gene>
<dbReference type="GO" id="GO:0005829">
    <property type="term" value="C:cytosol"/>
    <property type="evidence" value="ECO:0007669"/>
    <property type="project" value="TreeGrafter"/>
</dbReference>
<dbReference type="SMART" id="SM00650">
    <property type="entry name" value="rADc"/>
    <property type="match status" value="1"/>
</dbReference>
<proteinExistence type="inferred from homology"/>
<feature type="domain" description="Ribosomal RNA adenine methylase transferase N-terminal" evidence="7">
    <location>
        <begin position="53"/>
        <end position="223"/>
    </location>
</feature>
<evidence type="ECO:0000256" key="1">
    <source>
        <dbReference type="ARBA" id="ARBA00022490"/>
    </source>
</evidence>
<dbReference type="HAMAP" id="MF_00607">
    <property type="entry name" value="16SrRNA_methyltr_A"/>
    <property type="match status" value="1"/>
</dbReference>
<dbReference type="PROSITE" id="PS51689">
    <property type="entry name" value="SAM_RNA_A_N6_MT"/>
    <property type="match status" value="1"/>
</dbReference>
<dbReference type="PANTHER" id="PTHR11727:SF7">
    <property type="entry name" value="DIMETHYLADENOSINE TRANSFERASE-RELATED"/>
    <property type="match status" value="1"/>
</dbReference>
<dbReference type="SUPFAM" id="SSF53335">
    <property type="entry name" value="S-adenosyl-L-methionine-dependent methyltransferases"/>
    <property type="match status" value="1"/>
</dbReference>
<evidence type="ECO:0000256" key="2">
    <source>
        <dbReference type="ARBA" id="ARBA00022552"/>
    </source>
</evidence>
<sequence>VCGLFEFLTYFHPSDISLCHGALHTVTSSASASGNRTRARKSLGQHFLADTRIAGRILDAADLSPDDVIVEIGPGRGVLTKRMVNRVNRVVAVELDGELAEALPSRLDFPVNLTCVKADARDVDLTELIAPDTSYKVVANLPYYAANPIIRRLLESEPKPDVLVVMVQQEVAKNMVAQPGDMGILSVATQFYARVKMVCSVSPKSFRPPPKVTSAVVRLDVLPAPAADVASEEGFFTVVRAGFAAPRKQLRNSLSQGLGIEPIAGGRVLEEAGIDATRRPQTLDIPEWVSIYQVWVKTVDDGMEGA</sequence>
<evidence type="ECO:0000256" key="3">
    <source>
        <dbReference type="ARBA" id="ARBA00022603"/>
    </source>
</evidence>
<dbReference type="PROSITE" id="PS01131">
    <property type="entry name" value="RRNA_A_DIMETH"/>
    <property type="match status" value="1"/>
</dbReference>
<dbReference type="AlphaFoldDB" id="A0A381R324"/>
<feature type="non-terminal residue" evidence="8">
    <location>
        <position position="1"/>
    </location>
</feature>
<dbReference type="Gene3D" id="3.40.50.150">
    <property type="entry name" value="Vaccinia Virus protein VP39"/>
    <property type="match status" value="1"/>
</dbReference>
<keyword evidence="2" id="KW-0698">rRNA processing</keyword>
<dbReference type="GO" id="GO:0003723">
    <property type="term" value="F:RNA binding"/>
    <property type="evidence" value="ECO:0007669"/>
    <property type="project" value="UniProtKB-KW"/>
</dbReference>
<organism evidence="8">
    <name type="scientific">marine metagenome</name>
    <dbReference type="NCBI Taxonomy" id="408172"/>
    <lineage>
        <taxon>unclassified sequences</taxon>
        <taxon>metagenomes</taxon>
        <taxon>ecological metagenomes</taxon>
    </lineage>
</organism>
<protein>
    <recommendedName>
        <fullName evidence="7">Ribosomal RNA adenine methylase transferase N-terminal domain-containing protein</fullName>
    </recommendedName>
</protein>
<dbReference type="InterPro" id="IPR001737">
    <property type="entry name" value="KsgA/Erm"/>
</dbReference>
<evidence type="ECO:0000259" key="7">
    <source>
        <dbReference type="SMART" id="SM00650"/>
    </source>
</evidence>
<dbReference type="Gene3D" id="1.10.8.100">
    <property type="entry name" value="Ribosomal RNA adenine dimethylase-like, domain 2"/>
    <property type="match status" value="1"/>
</dbReference>
<dbReference type="InterPro" id="IPR011530">
    <property type="entry name" value="rRNA_adenine_dimethylase"/>
</dbReference>
<evidence type="ECO:0000256" key="5">
    <source>
        <dbReference type="ARBA" id="ARBA00022691"/>
    </source>
</evidence>
<dbReference type="PANTHER" id="PTHR11727">
    <property type="entry name" value="DIMETHYLADENOSINE TRANSFERASE"/>
    <property type="match status" value="1"/>
</dbReference>
<evidence type="ECO:0000313" key="8">
    <source>
        <dbReference type="EMBL" id="SUZ85248.1"/>
    </source>
</evidence>
<keyword evidence="1" id="KW-0963">Cytoplasm</keyword>